<keyword evidence="3" id="KW-1185">Reference proteome</keyword>
<evidence type="ECO:0000313" key="3">
    <source>
        <dbReference type="Proteomes" id="UP000075903"/>
    </source>
</evidence>
<dbReference type="AlphaFoldDB" id="A0A182UUK0"/>
<evidence type="ECO:0000256" key="1">
    <source>
        <dbReference type="SAM" id="MobiDB-lite"/>
    </source>
</evidence>
<dbReference type="Proteomes" id="UP000075903">
    <property type="component" value="Unassembled WGS sequence"/>
</dbReference>
<organism evidence="2 3">
    <name type="scientific">Anopheles merus</name>
    <name type="common">Mosquito</name>
    <dbReference type="NCBI Taxonomy" id="30066"/>
    <lineage>
        <taxon>Eukaryota</taxon>
        <taxon>Metazoa</taxon>
        <taxon>Ecdysozoa</taxon>
        <taxon>Arthropoda</taxon>
        <taxon>Hexapoda</taxon>
        <taxon>Insecta</taxon>
        <taxon>Pterygota</taxon>
        <taxon>Neoptera</taxon>
        <taxon>Endopterygota</taxon>
        <taxon>Diptera</taxon>
        <taxon>Nematocera</taxon>
        <taxon>Culicoidea</taxon>
        <taxon>Culicidae</taxon>
        <taxon>Anophelinae</taxon>
        <taxon>Anopheles</taxon>
    </lineage>
</organism>
<dbReference type="VEuPathDB" id="VectorBase:AMEM003910"/>
<accession>A0A182UUK0</accession>
<dbReference type="EnsemblMetazoa" id="AMEM003910-RA">
    <property type="protein sequence ID" value="AMEM003910-PA"/>
    <property type="gene ID" value="AMEM003910"/>
</dbReference>
<reference evidence="2" key="1">
    <citation type="submission" date="2020-05" db="UniProtKB">
        <authorList>
            <consortium name="EnsemblMetazoa"/>
        </authorList>
    </citation>
    <scope>IDENTIFICATION</scope>
    <source>
        <strain evidence="2">MAF</strain>
    </source>
</reference>
<feature type="region of interest" description="Disordered" evidence="1">
    <location>
        <begin position="36"/>
        <end position="81"/>
    </location>
</feature>
<proteinExistence type="predicted"/>
<sequence length="81" mass="8550">MTAFVRAAGSVGLSSGNRCCEQASSGELIRCSSLEPNGRKSWKVRSRGVKSPGGQSGKSQLKKLPTSTRTPERNAGPPDPY</sequence>
<evidence type="ECO:0000313" key="2">
    <source>
        <dbReference type="EnsemblMetazoa" id="AMEM003910-PA"/>
    </source>
</evidence>
<protein>
    <submittedName>
        <fullName evidence="2">Uncharacterized protein</fullName>
    </submittedName>
</protein>
<name>A0A182UUK0_ANOME</name>